<dbReference type="Proteomes" id="UP001595979">
    <property type="component" value="Unassembled WGS sequence"/>
</dbReference>
<proteinExistence type="predicted"/>
<dbReference type="RefSeq" id="WP_014682916.1">
    <property type="nucleotide sequence ID" value="NZ_JBHSOH010000031.1"/>
</dbReference>
<sequence length="200" mass="21222">MNVRFVRATLLVVFLCTSVLAATVQVKRGDTVSGIAKQHRTTVQAILNANPGLTPQRLTAGQTITVPPASAQAMLQPTGIRVTAVLPVQGRLTTPPSTAHMGLDLAARQGTVIRSALSGTVRTSTFDVSGGWGWTVVVDHGNGAMTRYSHNRINLVRVGQRVKTGQPIAQVGSSGNSTGPHLDFRMYQAGVLVNPYLLFN</sequence>
<feature type="signal peptide" evidence="1">
    <location>
        <begin position="1"/>
        <end position="21"/>
    </location>
</feature>
<keyword evidence="1" id="KW-0732">Signal</keyword>
<dbReference type="EMBL" id="JBHSOH010000031">
    <property type="protein sequence ID" value="MFC5849705.1"/>
    <property type="molecule type" value="Genomic_DNA"/>
</dbReference>
<evidence type="ECO:0000313" key="4">
    <source>
        <dbReference type="Proteomes" id="UP001595979"/>
    </source>
</evidence>
<evidence type="ECO:0000256" key="1">
    <source>
        <dbReference type="SAM" id="SignalP"/>
    </source>
</evidence>
<dbReference type="PROSITE" id="PS51782">
    <property type="entry name" value="LYSM"/>
    <property type="match status" value="1"/>
</dbReference>
<keyword evidence="4" id="KW-1185">Reference proteome</keyword>
<organism evidence="3 4">
    <name type="scientific">Deinococcus petrolearius</name>
    <dbReference type="NCBI Taxonomy" id="1751295"/>
    <lineage>
        <taxon>Bacteria</taxon>
        <taxon>Thermotogati</taxon>
        <taxon>Deinococcota</taxon>
        <taxon>Deinococci</taxon>
        <taxon>Deinococcales</taxon>
        <taxon>Deinococcaceae</taxon>
        <taxon>Deinococcus</taxon>
    </lineage>
</organism>
<dbReference type="Gene3D" id="3.10.350.10">
    <property type="entry name" value="LysM domain"/>
    <property type="match status" value="1"/>
</dbReference>
<dbReference type="SUPFAM" id="SSF51261">
    <property type="entry name" value="Duplicated hybrid motif"/>
    <property type="match status" value="1"/>
</dbReference>
<dbReference type="InterPro" id="IPR016047">
    <property type="entry name" value="M23ase_b-sheet_dom"/>
</dbReference>
<dbReference type="Pfam" id="PF01551">
    <property type="entry name" value="Peptidase_M23"/>
    <property type="match status" value="1"/>
</dbReference>
<dbReference type="InterPro" id="IPR018392">
    <property type="entry name" value="LysM"/>
</dbReference>
<protein>
    <submittedName>
        <fullName evidence="3">LysM peptidoglycan-binding domain-containing M23 family metallopeptidase</fullName>
    </submittedName>
</protein>
<dbReference type="Pfam" id="PF01476">
    <property type="entry name" value="LysM"/>
    <property type="match status" value="1"/>
</dbReference>
<comment type="caution">
    <text evidence="3">The sequence shown here is derived from an EMBL/GenBank/DDBJ whole genome shotgun (WGS) entry which is preliminary data.</text>
</comment>
<reference evidence="4" key="1">
    <citation type="journal article" date="2019" name="Int. J. Syst. Evol. Microbiol.">
        <title>The Global Catalogue of Microorganisms (GCM) 10K type strain sequencing project: providing services to taxonomists for standard genome sequencing and annotation.</title>
        <authorList>
            <consortium name="The Broad Institute Genomics Platform"/>
            <consortium name="The Broad Institute Genome Sequencing Center for Infectious Disease"/>
            <person name="Wu L."/>
            <person name="Ma J."/>
        </authorList>
    </citation>
    <scope>NUCLEOTIDE SEQUENCE [LARGE SCALE GENOMIC DNA]</scope>
    <source>
        <strain evidence="4">CGMCC 1.15053</strain>
    </source>
</reference>
<dbReference type="InterPro" id="IPR011055">
    <property type="entry name" value="Dup_hybrid_motif"/>
</dbReference>
<accession>A0ABW1DN24</accession>
<name>A0ABW1DN24_9DEIO</name>
<dbReference type="SMART" id="SM00257">
    <property type="entry name" value="LysM"/>
    <property type="match status" value="1"/>
</dbReference>
<gene>
    <name evidence="3" type="ORF">ACFPQ6_15475</name>
</gene>
<feature type="domain" description="LysM" evidence="2">
    <location>
        <begin position="22"/>
        <end position="66"/>
    </location>
</feature>
<evidence type="ECO:0000313" key="3">
    <source>
        <dbReference type="EMBL" id="MFC5849705.1"/>
    </source>
</evidence>
<dbReference type="Gene3D" id="2.70.70.10">
    <property type="entry name" value="Glucose Permease (Domain IIA)"/>
    <property type="match status" value="1"/>
</dbReference>
<dbReference type="CDD" id="cd12797">
    <property type="entry name" value="M23_peptidase"/>
    <property type="match status" value="1"/>
</dbReference>
<dbReference type="InterPro" id="IPR050570">
    <property type="entry name" value="Cell_wall_metabolism_enzyme"/>
</dbReference>
<dbReference type="PANTHER" id="PTHR21666">
    <property type="entry name" value="PEPTIDASE-RELATED"/>
    <property type="match status" value="1"/>
</dbReference>
<evidence type="ECO:0000259" key="2">
    <source>
        <dbReference type="PROSITE" id="PS51782"/>
    </source>
</evidence>
<dbReference type="CDD" id="cd00118">
    <property type="entry name" value="LysM"/>
    <property type="match status" value="1"/>
</dbReference>
<dbReference type="InterPro" id="IPR036779">
    <property type="entry name" value="LysM_dom_sf"/>
</dbReference>
<feature type="chain" id="PRO_5046674915" evidence="1">
    <location>
        <begin position="22"/>
        <end position="200"/>
    </location>
</feature>
<dbReference type="PANTHER" id="PTHR21666:SF270">
    <property type="entry name" value="MUREIN HYDROLASE ACTIVATOR ENVC"/>
    <property type="match status" value="1"/>
</dbReference>